<evidence type="ECO:0000313" key="3">
    <source>
        <dbReference type="EMBL" id="JAG53037.1"/>
    </source>
</evidence>
<sequence>MESVEVVLRGLAISPTPGPIMIDMMDKLTISTPLGSAPHQDTSEPKVELQNDKQQNDVTPVSSYLYPTPDTPWLDYSEHCCEFCGHRAPHTQLKMLHTRRYASNHNDKRREMYSKREKRAMQLT</sequence>
<feature type="region of interest" description="Disordered" evidence="1">
    <location>
        <begin position="101"/>
        <end position="124"/>
    </location>
</feature>
<dbReference type="EMBL" id="GBHO01019687">
    <property type="protein sequence ID" value="JAG23917.1"/>
    <property type="molecule type" value="Transcribed_RNA"/>
</dbReference>
<organism evidence="2">
    <name type="scientific">Lygus hesperus</name>
    <name type="common">Western plant bug</name>
    <dbReference type="NCBI Taxonomy" id="30085"/>
    <lineage>
        <taxon>Eukaryota</taxon>
        <taxon>Metazoa</taxon>
        <taxon>Ecdysozoa</taxon>
        <taxon>Arthropoda</taxon>
        <taxon>Hexapoda</taxon>
        <taxon>Insecta</taxon>
        <taxon>Pterygota</taxon>
        <taxon>Neoptera</taxon>
        <taxon>Paraneoptera</taxon>
        <taxon>Hemiptera</taxon>
        <taxon>Heteroptera</taxon>
        <taxon>Panheteroptera</taxon>
        <taxon>Cimicomorpha</taxon>
        <taxon>Miridae</taxon>
        <taxon>Mirini</taxon>
        <taxon>Lygus</taxon>
    </lineage>
</organism>
<name>A0A0A9XT68_LYGHE</name>
<reference evidence="2" key="2">
    <citation type="submission" date="2014-07" db="EMBL/GenBank/DDBJ databases">
        <authorList>
            <person name="Hull J."/>
        </authorList>
    </citation>
    <scope>NUCLEOTIDE SEQUENCE</scope>
</reference>
<feature type="compositionally biased region" description="Basic and acidic residues" evidence="1">
    <location>
        <begin position="41"/>
        <end position="55"/>
    </location>
</feature>
<evidence type="ECO:0000256" key="1">
    <source>
        <dbReference type="SAM" id="MobiDB-lite"/>
    </source>
</evidence>
<proteinExistence type="predicted"/>
<accession>A0A0A9XT68</accession>
<dbReference type="AlphaFoldDB" id="A0A0A9XT68"/>
<protein>
    <submittedName>
        <fullName evidence="2">Glucose-signaling factor 2</fullName>
    </submittedName>
</protein>
<feature type="compositionally biased region" description="Basic and acidic residues" evidence="1">
    <location>
        <begin position="105"/>
        <end position="115"/>
    </location>
</feature>
<reference evidence="2" key="1">
    <citation type="journal article" date="2014" name="PLoS ONE">
        <title>Transcriptome-Based Identification of ABC Transporters in the Western Tarnished Plant Bug Lygus hesperus.</title>
        <authorList>
            <person name="Hull J.J."/>
            <person name="Chaney K."/>
            <person name="Geib S.M."/>
            <person name="Fabrick J.A."/>
            <person name="Brent C.S."/>
            <person name="Walsh D."/>
            <person name="Lavine L.C."/>
        </authorList>
    </citation>
    <scope>NUCLEOTIDE SEQUENCE</scope>
</reference>
<evidence type="ECO:0000313" key="2">
    <source>
        <dbReference type="EMBL" id="JAG23917.1"/>
    </source>
</evidence>
<reference evidence="3" key="3">
    <citation type="submission" date="2014-09" db="EMBL/GenBank/DDBJ databases">
        <authorList>
            <person name="Magalhaes I.L.F."/>
            <person name="Oliveira U."/>
            <person name="Santos F.R."/>
            <person name="Vidigal T.H.D.A."/>
            <person name="Brescovit A.D."/>
            <person name="Santos A.J."/>
        </authorList>
    </citation>
    <scope>NUCLEOTIDE SEQUENCE</scope>
</reference>
<gene>
    <name evidence="2" type="primary">GSF2</name>
    <name evidence="2" type="ORF">CM83_27749</name>
</gene>
<dbReference type="EMBL" id="GBRD01012789">
    <property type="protein sequence ID" value="JAG53037.1"/>
    <property type="molecule type" value="Transcribed_RNA"/>
</dbReference>
<feature type="region of interest" description="Disordered" evidence="1">
    <location>
        <begin position="31"/>
        <end position="64"/>
    </location>
</feature>